<dbReference type="EMBL" id="JAAALK010000286">
    <property type="protein sequence ID" value="KAG8063329.1"/>
    <property type="molecule type" value="Genomic_DNA"/>
</dbReference>
<evidence type="ECO:0000313" key="4">
    <source>
        <dbReference type="Proteomes" id="UP000729402"/>
    </source>
</evidence>
<feature type="compositionally biased region" description="Gly residues" evidence="1">
    <location>
        <begin position="62"/>
        <end position="84"/>
    </location>
</feature>
<feature type="region of interest" description="Disordered" evidence="1">
    <location>
        <begin position="58"/>
        <end position="84"/>
    </location>
</feature>
<feature type="signal peptide" evidence="2">
    <location>
        <begin position="1"/>
        <end position="32"/>
    </location>
</feature>
<organism evidence="3 4">
    <name type="scientific">Zizania palustris</name>
    <name type="common">Northern wild rice</name>
    <dbReference type="NCBI Taxonomy" id="103762"/>
    <lineage>
        <taxon>Eukaryota</taxon>
        <taxon>Viridiplantae</taxon>
        <taxon>Streptophyta</taxon>
        <taxon>Embryophyta</taxon>
        <taxon>Tracheophyta</taxon>
        <taxon>Spermatophyta</taxon>
        <taxon>Magnoliopsida</taxon>
        <taxon>Liliopsida</taxon>
        <taxon>Poales</taxon>
        <taxon>Poaceae</taxon>
        <taxon>BOP clade</taxon>
        <taxon>Oryzoideae</taxon>
        <taxon>Oryzeae</taxon>
        <taxon>Zizaniinae</taxon>
        <taxon>Zizania</taxon>
    </lineage>
</organism>
<dbReference type="AlphaFoldDB" id="A0A8J5SCN1"/>
<keyword evidence="2" id="KW-0732">Signal</keyword>
<protein>
    <submittedName>
        <fullName evidence="3">Uncharacterized protein</fullName>
    </submittedName>
</protein>
<evidence type="ECO:0000256" key="2">
    <source>
        <dbReference type="SAM" id="SignalP"/>
    </source>
</evidence>
<evidence type="ECO:0000256" key="1">
    <source>
        <dbReference type="SAM" id="MobiDB-lite"/>
    </source>
</evidence>
<name>A0A8J5SCN1_ZIZPA</name>
<reference evidence="3" key="2">
    <citation type="submission" date="2021-02" db="EMBL/GenBank/DDBJ databases">
        <authorList>
            <person name="Kimball J.A."/>
            <person name="Haas M.W."/>
            <person name="Macchietto M."/>
            <person name="Kono T."/>
            <person name="Duquette J."/>
            <person name="Shao M."/>
        </authorList>
    </citation>
    <scope>NUCLEOTIDE SEQUENCE</scope>
    <source>
        <tissue evidence="3">Fresh leaf tissue</tissue>
    </source>
</reference>
<evidence type="ECO:0000313" key="3">
    <source>
        <dbReference type="EMBL" id="KAG8063329.1"/>
    </source>
</evidence>
<comment type="caution">
    <text evidence="3">The sequence shown here is derived from an EMBL/GenBank/DDBJ whole genome shotgun (WGS) entry which is preliminary data.</text>
</comment>
<keyword evidence="4" id="KW-1185">Reference proteome</keyword>
<proteinExistence type="predicted"/>
<sequence length="132" mass="13210">MAPSSAASAVRAGTTCVVAVAVLLLVIPAAEDVVVGLRPVTAQAPEPEEAAAAAATIDQADGDGGGGNNNGTRARGGGANGSGGVTGRKLASGIDCQICEAACRVKCLINSLFQWGGCYQRCKTDNCNDWCR</sequence>
<dbReference type="OrthoDB" id="658268at2759"/>
<gene>
    <name evidence="3" type="ORF">GUJ93_ZPchr0003g17888</name>
</gene>
<dbReference type="Proteomes" id="UP000729402">
    <property type="component" value="Unassembled WGS sequence"/>
</dbReference>
<accession>A0A8J5SCN1</accession>
<feature type="chain" id="PRO_5035203524" evidence="2">
    <location>
        <begin position="33"/>
        <end position="132"/>
    </location>
</feature>
<reference evidence="3" key="1">
    <citation type="journal article" date="2021" name="bioRxiv">
        <title>Whole Genome Assembly and Annotation of Northern Wild Rice, Zizania palustris L., Supports a Whole Genome Duplication in the Zizania Genus.</title>
        <authorList>
            <person name="Haas M."/>
            <person name="Kono T."/>
            <person name="Macchietto M."/>
            <person name="Millas R."/>
            <person name="McGilp L."/>
            <person name="Shao M."/>
            <person name="Duquette J."/>
            <person name="Hirsch C.N."/>
            <person name="Kimball J."/>
        </authorList>
    </citation>
    <scope>NUCLEOTIDE SEQUENCE</scope>
    <source>
        <tissue evidence="3">Fresh leaf tissue</tissue>
    </source>
</reference>